<feature type="transmembrane region" description="Helical" evidence="1">
    <location>
        <begin position="9"/>
        <end position="31"/>
    </location>
</feature>
<dbReference type="RefSeq" id="XP_003146079.1">
    <property type="nucleotide sequence ID" value="XM_003146031.1"/>
</dbReference>
<dbReference type="EMBL" id="JH712615">
    <property type="protein sequence ID" value="EFO17991.1"/>
    <property type="molecule type" value="Genomic_DNA"/>
</dbReference>
<dbReference type="GeneID" id="9947952"/>
<evidence type="ECO:0000313" key="2">
    <source>
        <dbReference type="EMBL" id="EFO17991.1"/>
    </source>
</evidence>
<protein>
    <submittedName>
        <fullName evidence="2">Uncharacterized protein</fullName>
    </submittedName>
</protein>
<accession>A0A1S0TR01</accession>
<organism evidence="2">
    <name type="scientific">Loa loa</name>
    <name type="common">Eye worm</name>
    <name type="synonym">Filaria loa</name>
    <dbReference type="NCBI Taxonomy" id="7209"/>
    <lineage>
        <taxon>Eukaryota</taxon>
        <taxon>Metazoa</taxon>
        <taxon>Ecdysozoa</taxon>
        <taxon>Nematoda</taxon>
        <taxon>Chromadorea</taxon>
        <taxon>Rhabditida</taxon>
        <taxon>Spirurina</taxon>
        <taxon>Spiruromorpha</taxon>
        <taxon>Filarioidea</taxon>
        <taxon>Onchocercidae</taxon>
        <taxon>Loa</taxon>
    </lineage>
</organism>
<keyword evidence="1" id="KW-0472">Membrane</keyword>
<keyword evidence="1" id="KW-1133">Transmembrane helix</keyword>
<reference evidence="2" key="1">
    <citation type="submission" date="2012-04" db="EMBL/GenBank/DDBJ databases">
        <title>The Genome Sequence of Loa loa.</title>
        <authorList>
            <consortium name="The Broad Institute Genome Sequencing Platform"/>
            <consortium name="Broad Institute Genome Sequencing Center for Infectious Disease"/>
            <person name="Nutman T.B."/>
            <person name="Fink D.L."/>
            <person name="Russ C."/>
            <person name="Young S."/>
            <person name="Zeng Q."/>
            <person name="Gargeya S."/>
            <person name="Alvarado L."/>
            <person name="Berlin A."/>
            <person name="Chapman S.B."/>
            <person name="Chen Z."/>
            <person name="Freedman E."/>
            <person name="Gellesch M."/>
            <person name="Goldberg J."/>
            <person name="Griggs A."/>
            <person name="Gujja S."/>
            <person name="Heilman E.R."/>
            <person name="Heiman D."/>
            <person name="Howarth C."/>
            <person name="Mehta T."/>
            <person name="Neiman D."/>
            <person name="Pearson M."/>
            <person name="Roberts A."/>
            <person name="Saif S."/>
            <person name="Shea T."/>
            <person name="Shenoy N."/>
            <person name="Sisk P."/>
            <person name="Stolte C."/>
            <person name="Sykes S."/>
            <person name="White J."/>
            <person name="Yandava C."/>
            <person name="Haas B."/>
            <person name="Henn M.R."/>
            <person name="Nusbaum C."/>
            <person name="Birren B."/>
        </authorList>
    </citation>
    <scope>NUCLEOTIDE SEQUENCE [LARGE SCALE GENOMIC DNA]</scope>
</reference>
<dbReference type="CTD" id="9947952"/>
<dbReference type="AlphaFoldDB" id="A0A1S0TR01"/>
<dbReference type="KEGG" id="loa:LOAG_10507"/>
<dbReference type="InParanoid" id="A0A1S0TR01"/>
<sequence length="119" mass="13853">MSTTHRLQLYYTLIVITYIISFLFIHINPFFCHPKKNTENNQVIEEKKYDVYPPKSCVAILTFLDTALQSILLEELQFSRINLHYYSNYGVEIGKLVISRMPAKINRKSATMTLSLNSC</sequence>
<gene>
    <name evidence="2" type="ORF">LOAG_10507</name>
</gene>
<name>A0A1S0TR01_LOALO</name>
<proteinExistence type="predicted"/>
<keyword evidence="1" id="KW-0812">Transmembrane</keyword>
<evidence type="ECO:0000256" key="1">
    <source>
        <dbReference type="SAM" id="Phobius"/>
    </source>
</evidence>